<dbReference type="GeneID" id="16072927"/>
<feature type="region of interest" description="Disordered" evidence="9">
    <location>
        <begin position="1345"/>
        <end position="1366"/>
    </location>
</feature>
<dbReference type="InterPro" id="IPR035910">
    <property type="entry name" value="RyR/IP3R_RIH_dom_sf"/>
</dbReference>
<evidence type="ECO:0000256" key="10">
    <source>
        <dbReference type="SAM" id="Phobius"/>
    </source>
</evidence>
<organism evidence="14">
    <name type="scientific">Salpingoeca rosetta (strain ATCC 50818 / BSB-021)</name>
    <dbReference type="NCBI Taxonomy" id="946362"/>
    <lineage>
        <taxon>Eukaryota</taxon>
        <taxon>Choanoflagellata</taxon>
        <taxon>Craspedida</taxon>
        <taxon>Salpingoecidae</taxon>
        <taxon>Salpingoeca</taxon>
    </lineage>
</organism>
<feature type="transmembrane region" description="Helical" evidence="10">
    <location>
        <begin position="2170"/>
        <end position="2188"/>
    </location>
</feature>
<dbReference type="Gene3D" id="2.80.10.50">
    <property type="match status" value="1"/>
</dbReference>
<evidence type="ECO:0000256" key="7">
    <source>
        <dbReference type="ARBA" id="ARBA00023286"/>
    </source>
</evidence>
<dbReference type="PANTHER" id="PTHR13715:SF102">
    <property type="entry name" value="INOSITOL 1,4,5-TRISPHOSPHATE RECEPTOR"/>
    <property type="match status" value="1"/>
</dbReference>
<dbReference type="eggNOG" id="KOG3533">
    <property type="taxonomic scope" value="Eukaryota"/>
</dbReference>
<feature type="region of interest" description="Disordered" evidence="9">
    <location>
        <begin position="1437"/>
        <end position="1500"/>
    </location>
</feature>
<evidence type="ECO:0000256" key="3">
    <source>
        <dbReference type="ARBA" id="ARBA00022692"/>
    </source>
</evidence>
<dbReference type="EMBL" id="GL832971">
    <property type="protein sequence ID" value="EGD75312.1"/>
    <property type="molecule type" value="Genomic_DNA"/>
</dbReference>
<keyword evidence="13" id="KW-0675">Receptor</keyword>
<dbReference type="GO" id="GO:0016020">
    <property type="term" value="C:membrane"/>
    <property type="evidence" value="ECO:0007669"/>
    <property type="project" value="InterPro"/>
</dbReference>
<dbReference type="GO" id="GO:0012505">
    <property type="term" value="C:endomembrane system"/>
    <property type="evidence" value="ECO:0007669"/>
    <property type="project" value="UniProtKB-SubCell"/>
</dbReference>
<evidence type="ECO:0000259" key="12">
    <source>
        <dbReference type="Pfam" id="PF08454"/>
    </source>
</evidence>
<evidence type="ECO:0000256" key="2">
    <source>
        <dbReference type="ARBA" id="ARBA00022448"/>
    </source>
</evidence>
<evidence type="ECO:0000256" key="8">
    <source>
        <dbReference type="ARBA" id="ARBA00023303"/>
    </source>
</evidence>
<feature type="region of interest" description="Disordered" evidence="9">
    <location>
        <begin position="843"/>
        <end position="869"/>
    </location>
</feature>
<reference evidence="13" key="1">
    <citation type="submission" date="2009-08" db="EMBL/GenBank/DDBJ databases">
        <title>Annotation of Salpingoeca rosetta.</title>
        <authorList>
            <consortium name="The Broad Institute Genome Sequencing Platform"/>
            <person name="Russ C."/>
            <person name="Cuomo C."/>
            <person name="Burger G."/>
            <person name="Gray M.W."/>
            <person name="Holland P.W.H."/>
            <person name="King N."/>
            <person name="Lang F.B.F."/>
            <person name="Roger A.J."/>
            <person name="Ruiz-Trillo I."/>
            <person name="Young S.K."/>
            <person name="Zeng Q."/>
            <person name="Gargeya S."/>
            <person name="Alvarado L."/>
            <person name="Berlin A."/>
            <person name="Chapman S.B."/>
            <person name="Chen Z."/>
            <person name="Freedman E."/>
            <person name="Gellesch M."/>
            <person name="Goldberg J."/>
            <person name="Griggs A."/>
            <person name="Gujja S."/>
            <person name="Heilman E."/>
            <person name="Heiman D."/>
            <person name="Howarth C."/>
            <person name="Mehta T."/>
            <person name="Neiman D."/>
            <person name="Pearson M."/>
            <person name="Roberts A."/>
            <person name="Saif S."/>
            <person name="Shea T."/>
            <person name="Shenoy N."/>
            <person name="Sisk P."/>
            <person name="Stolte C."/>
            <person name="Sykes S."/>
            <person name="White J."/>
            <person name="Yandava C."/>
            <person name="Haas B."/>
            <person name="Nusbaum C."/>
            <person name="Birren B."/>
        </authorList>
    </citation>
    <scope>NUCLEOTIDE SEQUENCE [LARGE SCALE GENOMIC DNA]</scope>
    <source>
        <strain evidence="13">ATCC 50818</strain>
    </source>
</reference>
<evidence type="ECO:0000313" key="14">
    <source>
        <dbReference type="Proteomes" id="UP000007799"/>
    </source>
</evidence>
<dbReference type="eggNOG" id="KOG2243">
    <property type="taxonomic scope" value="Eukaryota"/>
</dbReference>
<dbReference type="KEGG" id="sre:PTSG_06962"/>
<dbReference type="GO" id="GO:0005262">
    <property type="term" value="F:calcium channel activity"/>
    <property type="evidence" value="ECO:0007669"/>
    <property type="project" value="InterPro"/>
</dbReference>
<dbReference type="Proteomes" id="UP000007799">
    <property type="component" value="Unassembled WGS sequence"/>
</dbReference>
<feature type="transmembrane region" description="Helical" evidence="10">
    <location>
        <begin position="2306"/>
        <end position="2330"/>
    </location>
</feature>
<evidence type="ECO:0000256" key="6">
    <source>
        <dbReference type="ARBA" id="ARBA00023136"/>
    </source>
</evidence>
<dbReference type="SUPFAM" id="SSF100909">
    <property type="entry name" value="IP3 receptor type 1 binding core, domain 2"/>
    <property type="match status" value="2"/>
</dbReference>
<feature type="domain" description="RIH" evidence="11">
    <location>
        <begin position="873"/>
        <end position="1028"/>
    </location>
</feature>
<protein>
    <submittedName>
        <fullName evidence="13">Cardiac ryanodine receptor</fullName>
    </submittedName>
</protein>
<feature type="compositionally biased region" description="Basic residues" evidence="9">
    <location>
        <begin position="1463"/>
        <end position="1472"/>
    </location>
</feature>
<gene>
    <name evidence="13" type="ORF">PTSG_06962</name>
</gene>
<name>F2UFB2_SALR5</name>
<feature type="domain" description="RIH" evidence="11">
    <location>
        <begin position="222"/>
        <end position="413"/>
    </location>
</feature>
<evidence type="ECO:0000256" key="5">
    <source>
        <dbReference type="ARBA" id="ARBA00023065"/>
    </source>
</evidence>
<feature type="transmembrane region" description="Helical" evidence="10">
    <location>
        <begin position="2200"/>
        <end position="2217"/>
    </location>
</feature>
<keyword evidence="4 10" id="KW-1133">Transmembrane helix</keyword>
<evidence type="ECO:0000256" key="9">
    <source>
        <dbReference type="SAM" id="MobiDB-lite"/>
    </source>
</evidence>
<sequence>MALFGGASQGAGRTALCNGDFVSLFVEELKGFASVDILSTREVTVYQGDTDSAFDGSTSTKSSSETTTAPNFEQSCVFQIKAVTDLPEGASLKYGDVVRIIHRSTQRSMTRQNRAVNGKHAVALENTDRAAAHFRLLPRFKIRSVGEPVLLNDQVIFQNETVLVATHDEDAFSLQSVHQQDIRDFYYALGHVKVLTRLAADDVLTDVTNPVHADLYKRARRSIHALIQFCSEDKIEDDEDVVGRANTLHQNILFDLQVQVPLMKVVSLPFHGAHCAEWGKGWRERLTQTEYRHYNKLARDVYRLISYLCRENVHIGLMFANAHLTAMINQCRLIGYLDGINWDIADAIDEMFKDNTILLNRVTKQSIETYLSLIHEAHTTTALEQYLRLLAALCSVDGEAITSTQASIRDLMLVPGAPSADVLPSIANGPSGMRITARVLTPGKPFRAWSTVTLPLQEYLKDHDNLEYFDATLELFAQLCLEGNCQGELRAAARTPFPMIMGALKSQLPPHVKARFCTLLVNLYIDGDDLPDVDHSNRRWQDLANHKSHAKLKTAAVQLFDVDEVVNWVEAYLSQNGLLTYNHEYHSAANGKKPEMIALKQDELHRNMLTEQVVHVALALVNKGLYWDAGSRKRLVRLLLTLLVRTHPGENDDLSATSSLDVVMQAKTLVCRALGACMDANLDEVVTELLTAFKKEYLAHKHKHIEAHADDRALHEVSLIQHNGDHRHFFETDGLSQQQIVHLLLALTTYPSDGLRVAALNLLLRCFNVKGSVLARLSDVVVIADSKDEAALEKLEQLLLTLKHEDHDDLHTAAAHMTEEIEWMCSQCITVNGTLAADLLAPGDSSSSKAGRRKRKGVSGPRLPWRKPGVSIEPHHAHQEMMRNANAHKAVLHILHHHLSGADLKTALKDDRARDLFAACFEFLAFFCLHNKHNQELLGHAHDISFFVHACSYGIHAEKVLHRILEGEPDLVREHVVDEGKVDRLIADLIKEPRCRNVDFLKLMEVIVAPTGTPSRELQDLVGEHFLQAEEKSHLFEHELGSSHFISFIVSTYTKTGGRGDEDDDDGSTNANTSAQALSAREHDLRDFFEQLLSFYAVTAHGNQGTAAHVAKHAPLAELAQPFIDGVTLPTATKSRLLTLIRDVYLLHGTDEDGDGVVDDVDAEDFGFGSAAAKQETCVRLCGPLANELRAIDKGWKHKPSKVRAALDRYAFMTLLPLAADLLRIFVEEHGSVPAERLEEEAVSLVAECVRFLKHRRKATYESPHYLMDHEYRVLGGHVTGELLNSTLLAQQDATLVNVQTEHTWYDETEAKEARTAAARSTALSMGSKHGSSKRHAFSIDSFAATHSKRGGGGHTRGGGKAPRKVMPVEKVKTEGERIQEELPFFVDQVRETFNHGFSQPHLPWMSFLSTEYNFQPFWSLVGILQADLLEDRLHEEEKEAEEAAQGGGGGGVSHQASSVSRKGSKLWRRKQGAAGITPQDTSKGDGAPPSPSRTRVSRTWTARSARFQFRKQVRVHPKSPKMESFDLSAQQLDVDIRSCVSHIISHFEVSDEYDHDHRMHQDFEEEEEDNVIVGFLAAMSCALTCVVDSKMGRVYQELDDEDNEEAKAAHEAAIATVGRSLNSLGLPDMVLSLLASRHRCTVLMAAQLGWLMLDATPHVFEAKAAAALMESSVEGGSTLARRQHQQQQERLLSQWAFHDAFESGPMGRRALAAIQRHLQHMQELLFKREHEDPLDRLRRDQDVENLDVAIAIRILGFLEALCFGCFTEMQQLLRRQESGQRVDIVVCVVELSRSLDQLFRNKAHHGFDVEEVERLDAIKEIYNELQRTVNDVMFLQQLFSTLGAFVGGPNVDNQRALLEHKVHEPILLFLRYLNASDDSEDIPDKDVFHSLTLYVLEAAASLSIWCESYGVVDNGHGDWVQQDGYDVDVDTEHMHALVKSFDLCNALDVIDECCEASILFLLLGVLEGRREGDVVLDMLCAALFPEPYLTRDAHFTQSAFFRLLDEHSAAAESDTNMHVREAALQRVAASPHTAHFFDHDVALLYYTVLRILGEQAENYCIRVTHLLNTWEQHSPHSHNARDSVGRIELLRDGELQPVYFQVPAVVHDTKDKLQVRQLRTQMINGTVLENPEQKMQSFFGSVDFLMNVMNFEARVARMGVSYVLGHQRFLLPLAFILAAIINIWVIFDLGDDGFPHSVVRVLAIAHAVVSMLILLGQSLSPLDDLVLRAVKQNVSKLLGTFLLTFFIIYAFMLVGRDAFGGTYEFADAPATCAPGTPLVQCLRDHLYYGFYSSPVFAPADADVGLFVYSLLYFMVVVLVMAAIVSGIIIDSFGEYRAETEAIAAEKESRCFVCNFSHDRIQAAHKGGFEAHIASDHNVWNYIWFLMRVLEKREEHKPLTGVEIEAVRHWDTSKDLTAMMPVNRALCLEAGSEDTTLDQVLDVVKQVAMATGQVVMTSDRSLQLLLSLTQQHSANTNKP</sequence>
<keyword evidence="8" id="KW-0407">Ion channel</keyword>
<keyword evidence="14" id="KW-1185">Reference proteome</keyword>
<dbReference type="InParanoid" id="F2UFB2"/>
<evidence type="ECO:0000259" key="11">
    <source>
        <dbReference type="Pfam" id="PF01365"/>
    </source>
</evidence>
<evidence type="ECO:0000256" key="1">
    <source>
        <dbReference type="ARBA" id="ARBA00004127"/>
    </source>
</evidence>
<dbReference type="InterPro" id="IPR000699">
    <property type="entry name" value="RIH_dom"/>
</dbReference>
<dbReference type="Pfam" id="PF01365">
    <property type="entry name" value="RYDR_ITPR"/>
    <property type="match status" value="2"/>
</dbReference>
<keyword evidence="2" id="KW-0813">Transport</keyword>
<keyword evidence="7" id="KW-1071">Ligand-gated ion channel</keyword>
<dbReference type="OrthoDB" id="278056at2759"/>
<dbReference type="RefSeq" id="XP_004992365.1">
    <property type="nucleotide sequence ID" value="XM_004992308.1"/>
</dbReference>
<proteinExistence type="predicted"/>
<dbReference type="InterPro" id="IPR015925">
    <property type="entry name" value="Ryanodine_IP3_receptor"/>
</dbReference>
<dbReference type="STRING" id="946362.F2UFB2"/>
<keyword evidence="5" id="KW-0406">Ion transport</keyword>
<dbReference type="InterPro" id="IPR013662">
    <property type="entry name" value="RIH_assoc-dom"/>
</dbReference>
<feature type="region of interest" description="Disordered" evidence="9">
    <location>
        <begin position="49"/>
        <end position="68"/>
    </location>
</feature>
<keyword evidence="3 10" id="KW-0812">Transmembrane</keyword>
<keyword evidence="6 10" id="KW-0472">Membrane</keyword>
<accession>F2UFB2</accession>
<comment type="subcellular location">
    <subcellularLocation>
        <location evidence="1">Endomembrane system</location>
        <topology evidence="1">Multi-pass membrane protein</topology>
    </subcellularLocation>
</comment>
<evidence type="ECO:0000256" key="4">
    <source>
        <dbReference type="ARBA" id="ARBA00022989"/>
    </source>
</evidence>
<feature type="compositionally biased region" description="Low complexity" evidence="9">
    <location>
        <begin position="57"/>
        <end position="68"/>
    </location>
</feature>
<feature type="transmembrane region" description="Helical" evidence="10">
    <location>
        <begin position="2238"/>
        <end position="2256"/>
    </location>
</feature>
<evidence type="ECO:0000313" key="13">
    <source>
        <dbReference type="EMBL" id="EGD75312.1"/>
    </source>
</evidence>
<dbReference type="Pfam" id="PF08454">
    <property type="entry name" value="RIH_assoc"/>
    <property type="match status" value="1"/>
</dbReference>
<dbReference type="PANTHER" id="PTHR13715">
    <property type="entry name" value="RYANODINE RECEPTOR AND IP3 RECEPTOR"/>
    <property type="match status" value="1"/>
</dbReference>
<feature type="domain" description="RyR/IP3R Homology associated" evidence="12">
    <location>
        <begin position="1748"/>
        <end position="1867"/>
    </location>
</feature>